<evidence type="ECO:0000256" key="2">
    <source>
        <dbReference type="ARBA" id="ARBA00008779"/>
    </source>
</evidence>
<reference evidence="9 10" key="1">
    <citation type="journal article" date="2023" name="Sci. Data">
        <title>Genome assembly of the Korean intertidal mud-creeper Batillaria attramentaria.</title>
        <authorList>
            <person name="Patra A.K."/>
            <person name="Ho P.T."/>
            <person name="Jun S."/>
            <person name="Lee S.J."/>
            <person name="Kim Y."/>
            <person name="Won Y.J."/>
        </authorList>
    </citation>
    <scope>NUCLEOTIDE SEQUENCE [LARGE SCALE GENOMIC DNA]</scope>
    <source>
        <strain evidence="9">Wonlab-2016</strain>
    </source>
</reference>
<name>A0ABD0J8C7_9CAEN</name>
<evidence type="ECO:0000256" key="1">
    <source>
        <dbReference type="ARBA" id="ARBA00001913"/>
    </source>
</evidence>
<evidence type="ECO:0000259" key="8">
    <source>
        <dbReference type="Pfam" id="PF00884"/>
    </source>
</evidence>
<dbReference type="GO" id="GO:0008484">
    <property type="term" value="F:sulfuric ester hydrolase activity"/>
    <property type="evidence" value="ECO:0007669"/>
    <property type="project" value="UniProtKB-ARBA"/>
</dbReference>
<evidence type="ECO:0000256" key="6">
    <source>
        <dbReference type="ARBA" id="ARBA00023180"/>
    </source>
</evidence>
<keyword evidence="4" id="KW-0378">Hydrolase</keyword>
<dbReference type="Pfam" id="PF00884">
    <property type="entry name" value="Sulfatase"/>
    <property type="match status" value="1"/>
</dbReference>
<evidence type="ECO:0000256" key="4">
    <source>
        <dbReference type="ARBA" id="ARBA00022801"/>
    </source>
</evidence>
<keyword evidence="6" id="KW-0325">Glycoprotein</keyword>
<dbReference type="PANTHER" id="PTHR10342">
    <property type="entry name" value="ARYLSULFATASE"/>
    <property type="match status" value="1"/>
</dbReference>
<evidence type="ECO:0000256" key="7">
    <source>
        <dbReference type="SAM" id="SignalP"/>
    </source>
</evidence>
<comment type="similarity">
    <text evidence="2">Belongs to the sulfatase family.</text>
</comment>
<sequence>MGTDNLAMSLTLVAIFVPALVSAKPNIIFVLMDDVGHRDLGYTDPTFYTPTIDRLRSEGIRMSQTYTPPNCGPSRSALFSGGYSFRFGLQGNGLRTSAGSSVPLNHTILPQKLKTEGYKTHMIGKWHQGFCNWAMYPTNRGFDSFYGFLLSGEDHFKHIVKKRHPPYGYDFRLNKLPEFSVVGEYSVHIFSERARTIIREHKKEDANNTTPFFILLSHQAIHVPNQVPQKYVDDHCQGVSDLERKIKCGMLAAVDEGLKNILDELNTAGFLDNTLIVFTSDNGGGQTSGSSNFPLRGGKGTLWEGGIRVPSFIY</sequence>
<protein>
    <recommendedName>
        <fullName evidence="8">Sulfatase N-terminal domain-containing protein</fullName>
    </recommendedName>
</protein>
<evidence type="ECO:0000256" key="5">
    <source>
        <dbReference type="ARBA" id="ARBA00022837"/>
    </source>
</evidence>
<evidence type="ECO:0000313" key="10">
    <source>
        <dbReference type="Proteomes" id="UP001519460"/>
    </source>
</evidence>
<comment type="caution">
    <text evidence="9">The sequence shown here is derived from an EMBL/GenBank/DDBJ whole genome shotgun (WGS) entry which is preliminary data.</text>
</comment>
<dbReference type="Proteomes" id="UP001519460">
    <property type="component" value="Unassembled WGS sequence"/>
</dbReference>
<accession>A0ABD0J8C7</accession>
<feature type="non-terminal residue" evidence="9">
    <location>
        <position position="314"/>
    </location>
</feature>
<organism evidence="9 10">
    <name type="scientific">Batillaria attramentaria</name>
    <dbReference type="NCBI Taxonomy" id="370345"/>
    <lineage>
        <taxon>Eukaryota</taxon>
        <taxon>Metazoa</taxon>
        <taxon>Spiralia</taxon>
        <taxon>Lophotrochozoa</taxon>
        <taxon>Mollusca</taxon>
        <taxon>Gastropoda</taxon>
        <taxon>Caenogastropoda</taxon>
        <taxon>Sorbeoconcha</taxon>
        <taxon>Cerithioidea</taxon>
        <taxon>Batillariidae</taxon>
        <taxon>Batillaria</taxon>
    </lineage>
</organism>
<dbReference type="PANTHER" id="PTHR10342:SF274">
    <property type="entry name" value="ARYLSULFATASE B"/>
    <property type="match status" value="1"/>
</dbReference>
<dbReference type="Gene3D" id="3.40.720.10">
    <property type="entry name" value="Alkaline Phosphatase, subunit A"/>
    <property type="match status" value="1"/>
</dbReference>
<evidence type="ECO:0000256" key="3">
    <source>
        <dbReference type="ARBA" id="ARBA00022723"/>
    </source>
</evidence>
<dbReference type="SUPFAM" id="SSF53649">
    <property type="entry name" value="Alkaline phosphatase-like"/>
    <property type="match status" value="1"/>
</dbReference>
<dbReference type="InterPro" id="IPR017850">
    <property type="entry name" value="Alkaline_phosphatase_core_sf"/>
</dbReference>
<keyword evidence="3" id="KW-0479">Metal-binding</keyword>
<dbReference type="InterPro" id="IPR024607">
    <property type="entry name" value="Sulfatase_CS"/>
</dbReference>
<dbReference type="InterPro" id="IPR000917">
    <property type="entry name" value="Sulfatase_N"/>
</dbReference>
<dbReference type="InterPro" id="IPR047115">
    <property type="entry name" value="ARSB"/>
</dbReference>
<dbReference type="CDD" id="cd16029">
    <property type="entry name" value="4-S"/>
    <property type="match status" value="1"/>
</dbReference>
<comment type="cofactor">
    <cofactor evidence="1">
        <name>Ca(2+)</name>
        <dbReference type="ChEBI" id="CHEBI:29108"/>
    </cofactor>
</comment>
<proteinExistence type="inferred from homology"/>
<keyword evidence="5" id="KW-0106">Calcium</keyword>
<evidence type="ECO:0000313" key="9">
    <source>
        <dbReference type="EMBL" id="KAK7465905.1"/>
    </source>
</evidence>
<dbReference type="AlphaFoldDB" id="A0ABD0J8C7"/>
<keyword evidence="10" id="KW-1185">Reference proteome</keyword>
<feature type="domain" description="Sulfatase N-terminal" evidence="8">
    <location>
        <begin position="25"/>
        <end position="314"/>
    </location>
</feature>
<feature type="signal peptide" evidence="7">
    <location>
        <begin position="1"/>
        <end position="23"/>
    </location>
</feature>
<gene>
    <name evidence="9" type="ORF">BaRGS_00037557</name>
</gene>
<dbReference type="GO" id="GO:0046872">
    <property type="term" value="F:metal ion binding"/>
    <property type="evidence" value="ECO:0007669"/>
    <property type="project" value="UniProtKB-KW"/>
</dbReference>
<dbReference type="PROSITE" id="PS00149">
    <property type="entry name" value="SULFATASE_2"/>
    <property type="match status" value="1"/>
</dbReference>
<feature type="chain" id="PRO_5044880706" description="Sulfatase N-terminal domain-containing protein" evidence="7">
    <location>
        <begin position="24"/>
        <end position="314"/>
    </location>
</feature>
<keyword evidence="7" id="KW-0732">Signal</keyword>
<dbReference type="EMBL" id="JACVVK020000566">
    <property type="protein sequence ID" value="KAK7465905.1"/>
    <property type="molecule type" value="Genomic_DNA"/>
</dbReference>